<dbReference type="AlphaFoldDB" id="A0A7C4FG63"/>
<sequence>MHRYVYRYVEGYVLTKWSVSNITACTSVKREEVVEVVVDFGLSRISVRVVGKEVVFPEGSAIPLDYLSSLSENFAYKLINGSLQRLDLFSEGKYYKLKPVAPTAPPTLEINGVQMHRTAGMDPWKDTIIKVSALGSLKDKNVLDVCTGLGYSAIAEVLKGARHVTTVEKDPNVLYLASLNPWSRGLDDERIRIVLGDAVEVLKELESEEYDVVFHDPPRYSLAGELYSREFYSELYRVLKRGGKLFHYTGEPNKHSNISFIKGVKRRLEETGFEEVVWIDKAKGFRARKPF</sequence>
<dbReference type="GO" id="GO:0032259">
    <property type="term" value="P:methylation"/>
    <property type="evidence" value="ECO:0007669"/>
    <property type="project" value="UniProtKB-KW"/>
</dbReference>
<dbReference type="CDD" id="cd02440">
    <property type="entry name" value="AdoMet_MTases"/>
    <property type="match status" value="1"/>
</dbReference>
<comment type="caution">
    <text evidence="2">The sequence shown here is derived from an EMBL/GenBank/DDBJ whole genome shotgun (WGS) entry which is preliminary data.</text>
</comment>
<dbReference type="PANTHER" id="PTHR43317:SF1">
    <property type="entry name" value="THERMOSPERMINE SYNTHASE ACAULIS5"/>
    <property type="match status" value="1"/>
</dbReference>
<gene>
    <name evidence="2" type="ORF">ENV14_01105</name>
</gene>
<evidence type="ECO:0000256" key="1">
    <source>
        <dbReference type="ARBA" id="ARBA00023115"/>
    </source>
</evidence>
<name>A0A7C4FG63_9CREN</name>
<dbReference type="Gene3D" id="3.40.50.150">
    <property type="entry name" value="Vaccinia Virus protein VP39"/>
    <property type="match status" value="1"/>
</dbReference>
<protein>
    <submittedName>
        <fullName evidence="2">Methyltransferase domain-containing protein</fullName>
    </submittedName>
</protein>
<dbReference type="InterPro" id="IPR029063">
    <property type="entry name" value="SAM-dependent_MTases_sf"/>
</dbReference>
<evidence type="ECO:0000313" key="2">
    <source>
        <dbReference type="EMBL" id="HGI86987.1"/>
    </source>
</evidence>
<dbReference type="PANTHER" id="PTHR43317">
    <property type="entry name" value="THERMOSPERMINE SYNTHASE ACAULIS5"/>
    <property type="match status" value="1"/>
</dbReference>
<accession>A0A7C4FG63</accession>
<proteinExistence type="predicted"/>
<reference evidence="2" key="1">
    <citation type="journal article" date="2020" name="mSystems">
        <title>Genome- and Community-Level Interaction Insights into Carbon Utilization and Element Cycling Functions of Hydrothermarchaeota in Hydrothermal Sediment.</title>
        <authorList>
            <person name="Zhou Z."/>
            <person name="Liu Y."/>
            <person name="Xu W."/>
            <person name="Pan J."/>
            <person name="Luo Z.H."/>
            <person name="Li M."/>
        </authorList>
    </citation>
    <scope>NUCLEOTIDE SEQUENCE [LARGE SCALE GENOMIC DNA]</scope>
    <source>
        <strain evidence="2">SpSt-732</strain>
    </source>
</reference>
<keyword evidence="1" id="KW-0620">Polyamine biosynthesis</keyword>
<dbReference type="GO" id="GO:0006596">
    <property type="term" value="P:polyamine biosynthetic process"/>
    <property type="evidence" value="ECO:0007669"/>
    <property type="project" value="UniProtKB-KW"/>
</dbReference>
<dbReference type="EMBL" id="DTFF01000011">
    <property type="protein sequence ID" value="HGI86987.1"/>
    <property type="molecule type" value="Genomic_DNA"/>
</dbReference>
<keyword evidence="2" id="KW-0489">Methyltransferase</keyword>
<dbReference type="Pfam" id="PF01564">
    <property type="entry name" value="Spermine_synth"/>
    <property type="match status" value="1"/>
</dbReference>
<organism evidence="2">
    <name type="scientific">Ignisphaera aggregans</name>
    <dbReference type="NCBI Taxonomy" id="334771"/>
    <lineage>
        <taxon>Archaea</taxon>
        <taxon>Thermoproteota</taxon>
        <taxon>Thermoprotei</taxon>
        <taxon>Desulfurococcales</taxon>
        <taxon>Desulfurococcaceae</taxon>
        <taxon>Ignisphaera</taxon>
    </lineage>
</organism>
<dbReference type="GO" id="GO:0008168">
    <property type="term" value="F:methyltransferase activity"/>
    <property type="evidence" value="ECO:0007669"/>
    <property type="project" value="UniProtKB-KW"/>
</dbReference>
<keyword evidence="2" id="KW-0808">Transferase</keyword>
<dbReference type="SUPFAM" id="SSF53335">
    <property type="entry name" value="S-adenosyl-L-methionine-dependent methyltransferases"/>
    <property type="match status" value="1"/>
</dbReference>